<organism evidence="2">
    <name type="scientific">Campylobacter jejuni</name>
    <dbReference type="NCBI Taxonomy" id="197"/>
    <lineage>
        <taxon>Bacteria</taxon>
        <taxon>Pseudomonadati</taxon>
        <taxon>Campylobacterota</taxon>
        <taxon>Epsilonproteobacteria</taxon>
        <taxon>Campylobacterales</taxon>
        <taxon>Campylobacteraceae</taxon>
        <taxon>Campylobacter</taxon>
    </lineage>
</organism>
<proteinExistence type="predicted"/>
<reference evidence="2" key="1">
    <citation type="submission" date="2019-09" db="EMBL/GenBank/DDBJ databases">
        <authorList>
            <consortium name="NARMS: The National Antimicrobial Resistance Monitoring System"/>
        </authorList>
    </citation>
    <scope>NUCLEOTIDE SEQUENCE</scope>
    <source>
        <strain evidence="2">FSIS11924232</strain>
    </source>
</reference>
<feature type="domain" description="Type III restriction enzyme C-terminal endonuclease" evidence="1">
    <location>
        <begin position="41"/>
        <end position="147"/>
    </location>
</feature>
<gene>
    <name evidence="2" type="ORF">F7N68_08375</name>
</gene>
<keyword evidence="2" id="KW-0347">Helicase</keyword>
<dbReference type="AlphaFoldDB" id="A0A623QEP9"/>
<evidence type="ECO:0000259" key="1">
    <source>
        <dbReference type="Pfam" id="PF19778"/>
    </source>
</evidence>
<keyword evidence="2" id="KW-0067">ATP-binding</keyword>
<evidence type="ECO:0000313" key="2">
    <source>
        <dbReference type="EMBL" id="ECZ3113931.1"/>
    </source>
</evidence>
<dbReference type="EMBL" id="AALEYG010000049">
    <property type="protein sequence ID" value="ECZ3113931.1"/>
    <property type="molecule type" value="Genomic_DNA"/>
</dbReference>
<dbReference type="GO" id="GO:0004386">
    <property type="term" value="F:helicase activity"/>
    <property type="evidence" value="ECO:0007669"/>
    <property type="project" value="UniProtKB-KW"/>
</dbReference>
<protein>
    <submittedName>
        <fullName evidence="2">DEAD/DEAH box helicase</fullName>
    </submittedName>
</protein>
<sequence>EFSLHAFSNSYENLIENGEFKESIAMQKLGRYKDDEEPAKNYLYESVIYDSNIEKEIIKENHEIIETKTIKVFAKLPKLSIPTPYKNYEPDFAYFLEDQKGKKIFFVCESKGYDKESDIALNERKKIDYARVFFQKLDKNLKDENIKIIFNTRINKQKLIHCINEVLKENNA</sequence>
<dbReference type="Pfam" id="PF19778">
    <property type="entry name" value="RE_endonuc"/>
    <property type="match status" value="1"/>
</dbReference>
<keyword evidence="2" id="KW-0378">Hydrolase</keyword>
<accession>A0A623QEP9</accession>
<comment type="caution">
    <text evidence="2">The sequence shown here is derived from an EMBL/GenBank/DDBJ whole genome shotgun (WGS) entry which is preliminary data.</text>
</comment>
<feature type="non-terminal residue" evidence="2">
    <location>
        <position position="1"/>
    </location>
</feature>
<dbReference type="InterPro" id="IPR045572">
    <property type="entry name" value="RE_endonuc_C"/>
</dbReference>
<dbReference type="GO" id="GO:0015668">
    <property type="term" value="F:type III site-specific deoxyribonuclease activity"/>
    <property type="evidence" value="ECO:0007669"/>
    <property type="project" value="InterPro"/>
</dbReference>
<keyword evidence="2" id="KW-0547">Nucleotide-binding</keyword>
<name>A0A623QEP9_CAMJU</name>